<evidence type="ECO:0000256" key="1">
    <source>
        <dbReference type="SAM" id="Phobius"/>
    </source>
</evidence>
<dbReference type="InterPro" id="IPR014562">
    <property type="entry name" value="UCP030959_TPR_rpt-cont"/>
</dbReference>
<proteinExistence type="predicted"/>
<dbReference type="InterPro" id="IPR011990">
    <property type="entry name" value="TPR-like_helical_dom_sf"/>
</dbReference>
<organism evidence="2 3">
    <name type="scientific">Dokdonella immobilis</name>
    <dbReference type="NCBI Taxonomy" id="578942"/>
    <lineage>
        <taxon>Bacteria</taxon>
        <taxon>Pseudomonadati</taxon>
        <taxon>Pseudomonadota</taxon>
        <taxon>Gammaproteobacteria</taxon>
        <taxon>Lysobacterales</taxon>
        <taxon>Rhodanobacteraceae</taxon>
        <taxon>Dokdonella</taxon>
    </lineage>
</organism>
<keyword evidence="3" id="KW-1185">Reference proteome</keyword>
<evidence type="ECO:0000313" key="3">
    <source>
        <dbReference type="Proteomes" id="UP000198575"/>
    </source>
</evidence>
<dbReference type="EMBL" id="FOVF01000012">
    <property type="protein sequence ID" value="SFN29232.1"/>
    <property type="molecule type" value="Genomic_DNA"/>
</dbReference>
<dbReference type="Pfam" id="PF14559">
    <property type="entry name" value="TPR_19"/>
    <property type="match status" value="1"/>
</dbReference>
<dbReference type="OrthoDB" id="7559170at2"/>
<dbReference type="AlphaFoldDB" id="A0A1I4XTS3"/>
<dbReference type="Proteomes" id="UP000198575">
    <property type="component" value="Unassembled WGS sequence"/>
</dbReference>
<reference evidence="2 3" key="1">
    <citation type="submission" date="2016-10" db="EMBL/GenBank/DDBJ databases">
        <authorList>
            <person name="de Groot N.N."/>
        </authorList>
    </citation>
    <scope>NUCLEOTIDE SEQUENCE [LARGE SCALE GENOMIC DNA]</scope>
    <source>
        <strain evidence="2 3">CGMCC 1.7659</strain>
    </source>
</reference>
<keyword evidence="1" id="KW-0812">Transmembrane</keyword>
<dbReference type="SUPFAM" id="SSF48452">
    <property type="entry name" value="TPR-like"/>
    <property type="match status" value="1"/>
</dbReference>
<protein>
    <submittedName>
        <fullName evidence="2">Uncharacterized protein</fullName>
    </submittedName>
</protein>
<keyword evidence="1" id="KW-1133">Transmembrane helix</keyword>
<keyword evidence="1" id="KW-0472">Membrane</keyword>
<feature type="transmembrane region" description="Helical" evidence="1">
    <location>
        <begin position="30"/>
        <end position="51"/>
    </location>
</feature>
<accession>A0A1I4XTS3</accession>
<name>A0A1I4XTS3_9GAMM</name>
<dbReference type="STRING" id="578942.SAMN05216289_11224"/>
<sequence>MPIFGLGLHIIVAILCAVHALRTGQERYWLLVLFIFPLLGSVIYALAVVLPQLSDSRGGRRVVRDIRQSLDPGRELREAQAEFEHSATIANRVRVADALHGTGRFSEAIAAYDEALRGVHSDDPDIQVKLARALLDDGRAVEARERLEALIGQHPDYKSPEGHLIYARALAASGDRTRAREEFDVLIGYFAGIEPRARYVGILRDWGEDAAADALVEESLRHIKHMPAGSRRLNEEWIRQLKRAPKRIGAAT</sequence>
<gene>
    <name evidence="2" type="ORF">SAMN05216289_11224</name>
</gene>
<dbReference type="PIRSF" id="PIRSF030959">
    <property type="entry name" value="UCP030959"/>
    <property type="match status" value="1"/>
</dbReference>
<dbReference type="Gene3D" id="1.25.40.10">
    <property type="entry name" value="Tetratricopeptide repeat domain"/>
    <property type="match status" value="1"/>
</dbReference>
<evidence type="ECO:0000313" key="2">
    <source>
        <dbReference type="EMBL" id="SFN29232.1"/>
    </source>
</evidence>
<dbReference type="RefSeq" id="WP_092407525.1">
    <property type="nucleotide sequence ID" value="NZ_FOVF01000012.1"/>
</dbReference>